<dbReference type="SUPFAM" id="SSF52540">
    <property type="entry name" value="P-loop containing nucleoside triphosphate hydrolases"/>
    <property type="match status" value="1"/>
</dbReference>
<accession>A0A662Z2T4</accession>
<organism evidence="3 4">
    <name type="scientific">Aliicoccus persicus</name>
    <dbReference type="NCBI Taxonomy" id="930138"/>
    <lineage>
        <taxon>Bacteria</taxon>
        <taxon>Bacillati</taxon>
        <taxon>Bacillota</taxon>
        <taxon>Bacilli</taxon>
        <taxon>Bacillales</taxon>
        <taxon>Staphylococcaceae</taxon>
        <taxon>Aliicoccus</taxon>
    </lineage>
</organism>
<dbReference type="Pfam" id="PF04851">
    <property type="entry name" value="ResIII"/>
    <property type="match status" value="1"/>
</dbReference>
<dbReference type="GO" id="GO:0016787">
    <property type="term" value="F:hydrolase activity"/>
    <property type="evidence" value="ECO:0007669"/>
    <property type="project" value="InterPro"/>
</dbReference>
<dbReference type="InterPro" id="IPR050742">
    <property type="entry name" value="Helicase_Restrict-Modif_Enz"/>
</dbReference>
<dbReference type="GO" id="GO:0008170">
    <property type="term" value="F:N-methyltransferase activity"/>
    <property type="evidence" value="ECO:0007669"/>
    <property type="project" value="InterPro"/>
</dbReference>
<dbReference type="InterPro" id="IPR003356">
    <property type="entry name" value="DNA_methylase_A-5"/>
</dbReference>
<sequence>METQEEYIINSFDNLIKQINEVGGEVQRERGTLFEKLVLTYLKNEPTYKRLYKNVWELRDVPVEFGIPKQDRGVDLVAEQSNGEIIAIQAKFYKSKIGKNEINSFVAETGAKYYDGGLIISTVDDWNKNARDTIENNHKIIEIIGLSDLRNSQINWSEFSFERPEVVSVKSPKELRFYQKTALELAMKHFETKDRGQLIMAPGTGKTFTSLKIAESLAKKENKQFNVLYLVPSIQLLTQTLRGWNNDTELEITSMAVTSDRDASRGTDGSEDIKATDIGYPATTSKEKLLQNWDDVVKSQQETDMMVVFSTYQSIEVIGKAQKEGFPEFDLIISDEAHRTTGAHEASKDASAFTKVHDNENILGKLRLYQTATPKIYGDNAKKNAKEKSILISSMDDESKYGEVIYRMGFGQAVSHDILTDYKVMVLAVDETAIQKDMQRTLADPENGLNIDDVGRIVGIWNGMMRRNGYKNPIKNSPYDGAPLERAIAFTRTIEDSKKVSQQFEQVVNEYIGSDLEDNSVRLSMRHADGTMNALQKGEVLDWLADPNKPSDEARIVSNVRFLTEGIDVPTLDAVIFLAAKKSQVDIVQAVGRIMRKSEKKDYGYIILPVVIPSGETPETVLDNNKNYEVVWQIINALRSVDERFEAMVDKLNIAKPKQLKVIGVGGAPKKENDLDNKDNKTGKRLEQGQLEFEWDKFEAAIYGKIVQKVGNRKYLENWSSDVAKIAQRQISWIKARIEDKNSPISIEFKKFLSSLQYNINDSIDENQAAEMLSQHLITKPIFEALFSEYSFINNNPVSMAMENIVGELEYAGFAKEQESLAPLYESVKMRAEGVERAEDKQKIIITLYDKFFSTAFKSTTERLGIVFTPIEVVDFIVKSVDDVLIKHFGKSLSSKDVHIFDPFTGTGTFIVQTLQYLKVLMDKDEITLADISRKYMQELHANEIILLSYYIAAINIESTFVGINDQDYVPFEGIVLTDTFESTEIENTLNDTYFGTNDDRLKRQQKVPITAIIGNPPYSVGQTSANDDNANIKYHNLDKRIGNTYVKESNANLKRNLYDDFIRAFRWSSDRLNEKGVIGFVTNGSWIDNKSTDGLRKLFYEEFNYIYIFNLRGDQRTAGEISRREGGKIFGSGSRASIAISIFVKDGSNKHEIYYKDIGDYLSRDEKLKILNDSKSIGNIVWDRIKPDLNNEWINQRDKTYQSFYSMSEEIFRDKMIGINTSRDAWIVGYSKHYVLKNINRMIDNYNNQVLKFGGQLDKRDLNSENIKWSAGLTKLFEKQVKIDFDEKYIEQIIYRPFTMKWLYYSEKLVERPGRWKNLKRPFKAIYVTGPGASREFSALVVNYMPNLHFMDSGQGFYLGYYDTDNDLFQDDNENINELFVNKISLNKEEVFYYVYSVLHSNDYKNKYANDLQKSLPKIPILKNKQEYIEIGRKLSDLHLNYEHQPHWEGVKVIFSTENPSYKVKKMKHPKKDVLDTIIFNEDITIKNIPEEAYQYVVNGRPAIEWIIDQYQVKTDKKSGITDDPNEFSEDPKYILNLLLSIISVSMKTLELIDEFPEFKVIE</sequence>
<dbReference type="Pfam" id="PF02384">
    <property type="entry name" value="N6_Mtase"/>
    <property type="match status" value="1"/>
</dbReference>
<dbReference type="Gene3D" id="3.40.50.300">
    <property type="entry name" value="P-loop containing nucleotide triphosphate hydrolases"/>
    <property type="match status" value="2"/>
</dbReference>
<dbReference type="Pfam" id="PF13156">
    <property type="entry name" value="Mrr_cat_2"/>
    <property type="match status" value="1"/>
</dbReference>
<dbReference type="Gene3D" id="3.40.50.150">
    <property type="entry name" value="Vaccinia Virus protein VP39"/>
    <property type="match status" value="1"/>
</dbReference>
<dbReference type="GO" id="GO:0009307">
    <property type="term" value="P:DNA restriction-modification system"/>
    <property type="evidence" value="ECO:0007669"/>
    <property type="project" value="UniProtKB-KW"/>
</dbReference>
<reference evidence="3 4" key="1">
    <citation type="submission" date="2016-10" db="EMBL/GenBank/DDBJ databases">
        <authorList>
            <person name="Varghese N."/>
            <person name="Submissions S."/>
        </authorList>
    </citation>
    <scope>NUCLEOTIDE SEQUENCE [LARGE SCALE GENOMIC DNA]</scope>
    <source>
        <strain evidence="3 4">IBRC-M10081</strain>
    </source>
</reference>
<dbReference type="OrthoDB" id="9758243at2"/>
<dbReference type="SUPFAM" id="SSF52980">
    <property type="entry name" value="Restriction endonuclease-like"/>
    <property type="match status" value="1"/>
</dbReference>
<feature type="domain" description="Helicase ATP-binding" evidence="2">
    <location>
        <begin position="187"/>
        <end position="392"/>
    </location>
</feature>
<keyword evidence="3" id="KW-0067">ATP-binding</keyword>
<dbReference type="InterPro" id="IPR014001">
    <property type="entry name" value="Helicase_ATP-bd"/>
</dbReference>
<dbReference type="PRINTS" id="PR00507">
    <property type="entry name" value="N12N6MTFRASE"/>
</dbReference>
<dbReference type="PANTHER" id="PTHR47396:SF1">
    <property type="entry name" value="ATP-DEPENDENT HELICASE IRC3-RELATED"/>
    <property type="match status" value="1"/>
</dbReference>
<proteinExistence type="predicted"/>
<dbReference type="GO" id="GO:0005524">
    <property type="term" value="F:ATP binding"/>
    <property type="evidence" value="ECO:0007669"/>
    <property type="project" value="InterPro"/>
</dbReference>
<dbReference type="InterPro" id="IPR039442">
    <property type="entry name" value="Mrr-like_dom"/>
</dbReference>
<dbReference type="RefSeq" id="WP_091474603.1">
    <property type="nucleotide sequence ID" value="NZ_FOIT01000002.1"/>
</dbReference>
<dbReference type="CDD" id="cd17926">
    <property type="entry name" value="DEXHc_RE"/>
    <property type="match status" value="1"/>
</dbReference>
<keyword evidence="1" id="KW-0680">Restriction system</keyword>
<dbReference type="Pfam" id="PF22240">
    <property type="entry name" value="ISP_coupler"/>
    <property type="match status" value="1"/>
</dbReference>
<keyword evidence="3" id="KW-0547">Nucleotide-binding</keyword>
<dbReference type="GO" id="GO:0004386">
    <property type="term" value="F:helicase activity"/>
    <property type="evidence" value="ECO:0007669"/>
    <property type="project" value="UniProtKB-KW"/>
</dbReference>
<dbReference type="InterPro" id="IPR006935">
    <property type="entry name" value="Helicase/UvrB_N"/>
</dbReference>
<dbReference type="InterPro" id="IPR011335">
    <property type="entry name" value="Restrct_endonuc-II-like"/>
</dbReference>
<dbReference type="GO" id="GO:0003677">
    <property type="term" value="F:DNA binding"/>
    <property type="evidence" value="ECO:0007669"/>
    <property type="project" value="InterPro"/>
</dbReference>
<protein>
    <submittedName>
        <fullName evidence="3">Predicted helicase</fullName>
    </submittedName>
</protein>
<dbReference type="InterPro" id="IPR041635">
    <property type="entry name" value="Type_ISP_LLaBIII_C"/>
</dbReference>
<dbReference type="CDD" id="cd18785">
    <property type="entry name" value="SF2_C"/>
    <property type="match status" value="1"/>
</dbReference>
<dbReference type="GO" id="GO:0032259">
    <property type="term" value="P:methylation"/>
    <property type="evidence" value="ECO:0007669"/>
    <property type="project" value="InterPro"/>
</dbReference>
<name>A0A662Z2T4_9STAP</name>
<dbReference type="InterPro" id="IPR053980">
    <property type="entry name" value="ISP_coupler"/>
</dbReference>
<dbReference type="PROSITE" id="PS51192">
    <property type="entry name" value="HELICASE_ATP_BIND_1"/>
    <property type="match status" value="1"/>
</dbReference>
<dbReference type="SMART" id="SM00487">
    <property type="entry name" value="DEXDc"/>
    <property type="match status" value="1"/>
</dbReference>
<evidence type="ECO:0000256" key="1">
    <source>
        <dbReference type="ARBA" id="ARBA00022747"/>
    </source>
</evidence>
<dbReference type="Proteomes" id="UP000243605">
    <property type="component" value="Unassembled WGS sequence"/>
</dbReference>
<dbReference type="Pfam" id="PF18135">
    <property type="entry name" value="Type_ISP_C"/>
    <property type="match status" value="1"/>
</dbReference>
<dbReference type="InterPro" id="IPR027417">
    <property type="entry name" value="P-loop_NTPase"/>
</dbReference>
<dbReference type="SUPFAM" id="SSF53335">
    <property type="entry name" value="S-adenosyl-L-methionine-dependent methyltransferases"/>
    <property type="match status" value="1"/>
</dbReference>
<gene>
    <name evidence="3" type="ORF">SAMN05192557_1073</name>
</gene>
<keyword evidence="4" id="KW-1185">Reference proteome</keyword>
<evidence type="ECO:0000313" key="4">
    <source>
        <dbReference type="Proteomes" id="UP000243605"/>
    </source>
</evidence>
<keyword evidence="3" id="KW-0347">Helicase</keyword>
<evidence type="ECO:0000313" key="3">
    <source>
        <dbReference type="EMBL" id="SEV97139.1"/>
    </source>
</evidence>
<dbReference type="InterPro" id="IPR002052">
    <property type="entry name" value="DNA_methylase_N6_adenine_CS"/>
</dbReference>
<dbReference type="EMBL" id="FOIT01000002">
    <property type="protein sequence ID" value="SEV97139.1"/>
    <property type="molecule type" value="Genomic_DNA"/>
</dbReference>
<dbReference type="InterPro" id="IPR029063">
    <property type="entry name" value="SAM-dependent_MTases_sf"/>
</dbReference>
<dbReference type="PANTHER" id="PTHR47396">
    <property type="entry name" value="TYPE I RESTRICTION ENZYME ECOKI R PROTEIN"/>
    <property type="match status" value="1"/>
</dbReference>
<dbReference type="GO" id="GO:0005829">
    <property type="term" value="C:cytosol"/>
    <property type="evidence" value="ECO:0007669"/>
    <property type="project" value="TreeGrafter"/>
</dbReference>
<evidence type="ECO:0000259" key="2">
    <source>
        <dbReference type="PROSITE" id="PS51192"/>
    </source>
</evidence>
<dbReference type="Pfam" id="PF00271">
    <property type="entry name" value="Helicase_C"/>
    <property type="match status" value="1"/>
</dbReference>
<keyword evidence="3" id="KW-0378">Hydrolase</keyword>
<dbReference type="InterPro" id="IPR001650">
    <property type="entry name" value="Helicase_C-like"/>
</dbReference>
<dbReference type="PROSITE" id="PS00092">
    <property type="entry name" value="N6_MTASE"/>
    <property type="match status" value="1"/>
</dbReference>